<evidence type="ECO:0000313" key="2">
    <source>
        <dbReference type="EMBL" id="PQV57704.1"/>
    </source>
</evidence>
<dbReference type="Proteomes" id="UP000238338">
    <property type="component" value="Unassembled WGS sequence"/>
</dbReference>
<keyword evidence="1" id="KW-1133">Transmembrane helix</keyword>
<organism evidence="2 3">
    <name type="scientific">Albidovulum denitrificans</name>
    <dbReference type="NCBI Taxonomy" id="404881"/>
    <lineage>
        <taxon>Bacteria</taxon>
        <taxon>Pseudomonadati</taxon>
        <taxon>Pseudomonadota</taxon>
        <taxon>Alphaproteobacteria</taxon>
        <taxon>Rhodobacterales</taxon>
        <taxon>Paracoccaceae</taxon>
        <taxon>Albidovulum</taxon>
    </lineage>
</organism>
<keyword evidence="3" id="KW-1185">Reference proteome</keyword>
<sequence length="117" mass="13058">MTTLARLWRDHRIAVLAFLAALAVTLFFAVRFVLFAVYWTDPAHRNQVPEGWMTPGYVARSWHIPRGALLAELNLPLKSDRPHSFEEIAETRGVPLSQVLGEVSAAIAVLRAKAPVE</sequence>
<protein>
    <submittedName>
        <fullName evidence="2">Uncharacterized protein</fullName>
    </submittedName>
</protein>
<comment type="caution">
    <text evidence="2">The sequence shown here is derived from an EMBL/GenBank/DDBJ whole genome shotgun (WGS) entry which is preliminary data.</text>
</comment>
<keyword evidence="1" id="KW-0812">Transmembrane</keyword>
<proteinExistence type="predicted"/>
<name>A0A2S8SA78_9RHOB</name>
<evidence type="ECO:0000313" key="3">
    <source>
        <dbReference type="Proteomes" id="UP000238338"/>
    </source>
</evidence>
<reference evidence="2 3" key="1">
    <citation type="submission" date="2018-02" db="EMBL/GenBank/DDBJ databases">
        <title>Genomic Encyclopedia of Archaeal and Bacterial Type Strains, Phase II (KMG-II): from individual species to whole genera.</title>
        <authorList>
            <person name="Goeker M."/>
        </authorList>
    </citation>
    <scope>NUCLEOTIDE SEQUENCE [LARGE SCALE GENOMIC DNA]</scope>
    <source>
        <strain evidence="2 3">DSM 18921</strain>
    </source>
</reference>
<dbReference type="RefSeq" id="WP_105513931.1">
    <property type="nucleotide sequence ID" value="NZ_PVEP01000002.1"/>
</dbReference>
<evidence type="ECO:0000256" key="1">
    <source>
        <dbReference type="SAM" id="Phobius"/>
    </source>
</evidence>
<dbReference type="AlphaFoldDB" id="A0A2S8SA78"/>
<gene>
    <name evidence="2" type="ORF">LX70_01510</name>
</gene>
<keyword evidence="1" id="KW-0472">Membrane</keyword>
<accession>A0A2S8SA78</accession>
<dbReference type="EMBL" id="PVEP01000002">
    <property type="protein sequence ID" value="PQV57704.1"/>
    <property type="molecule type" value="Genomic_DNA"/>
</dbReference>
<dbReference type="OrthoDB" id="159440at2"/>
<feature type="transmembrane region" description="Helical" evidence="1">
    <location>
        <begin position="12"/>
        <end position="39"/>
    </location>
</feature>